<dbReference type="Proteomes" id="UP000572007">
    <property type="component" value="Unassembled WGS sequence"/>
</dbReference>
<dbReference type="EMBL" id="JAAXOM010000001">
    <property type="protein sequence ID" value="NKX86295.1"/>
    <property type="molecule type" value="Genomic_DNA"/>
</dbReference>
<comment type="caution">
    <text evidence="1">The sequence shown here is derived from an EMBL/GenBank/DDBJ whole genome shotgun (WGS) entry which is preliminary data.</text>
</comment>
<dbReference type="AlphaFoldDB" id="A0A846VZW2"/>
<proteinExistence type="predicted"/>
<protein>
    <submittedName>
        <fullName evidence="1">ATP-binding protein</fullName>
    </submittedName>
</protein>
<evidence type="ECO:0000313" key="2">
    <source>
        <dbReference type="Proteomes" id="UP000572007"/>
    </source>
</evidence>
<sequence>MASSERTVADSAHATSTHLRIDADLGQLVMVRAVAETAAHLAGFTPDEIADIRVAVDEAATSLILAAVPGTRLHCDVNADGFRLRIAVQALCVEPDPVDENAFGWNVLHSITDHLSTGSDRDRGELDGFPVTITFTRVRRVPAVH</sequence>
<reference evidence="1 2" key="1">
    <citation type="submission" date="2020-04" db="EMBL/GenBank/DDBJ databases">
        <title>MicrobeNet Type strains.</title>
        <authorList>
            <person name="Nicholson A.C."/>
        </authorList>
    </citation>
    <scope>NUCLEOTIDE SEQUENCE [LARGE SCALE GENOMIC DNA]</scope>
    <source>
        <strain evidence="1 2">DSM 44960</strain>
    </source>
</reference>
<dbReference type="RefSeq" id="WP_067638532.1">
    <property type="nucleotide sequence ID" value="NZ_JAAXOM010000001.1"/>
</dbReference>
<gene>
    <name evidence="1" type="ORF">HGA10_03070</name>
</gene>
<evidence type="ECO:0000313" key="1">
    <source>
        <dbReference type="EMBL" id="NKX86295.1"/>
    </source>
</evidence>
<dbReference type="GO" id="GO:0005524">
    <property type="term" value="F:ATP binding"/>
    <property type="evidence" value="ECO:0007669"/>
    <property type="project" value="UniProtKB-KW"/>
</dbReference>
<dbReference type="Gene3D" id="3.30.565.10">
    <property type="entry name" value="Histidine kinase-like ATPase, C-terminal domain"/>
    <property type="match status" value="1"/>
</dbReference>
<keyword evidence="2" id="KW-1185">Reference proteome</keyword>
<dbReference type="InterPro" id="IPR036890">
    <property type="entry name" value="HATPase_C_sf"/>
</dbReference>
<accession>A0A846VZW2</accession>
<organism evidence="1 2">
    <name type="scientific">Nocardia coubleae</name>
    <dbReference type="NCBI Taxonomy" id="356147"/>
    <lineage>
        <taxon>Bacteria</taxon>
        <taxon>Bacillati</taxon>
        <taxon>Actinomycetota</taxon>
        <taxon>Actinomycetes</taxon>
        <taxon>Mycobacteriales</taxon>
        <taxon>Nocardiaceae</taxon>
        <taxon>Nocardia</taxon>
    </lineage>
</organism>
<name>A0A846VZW2_9NOCA</name>
<keyword evidence="1" id="KW-0547">Nucleotide-binding</keyword>
<keyword evidence="1" id="KW-0067">ATP-binding</keyword>